<protein>
    <recommendedName>
        <fullName evidence="3">CCHC-type domain-containing protein</fullName>
    </recommendedName>
</protein>
<keyword evidence="2" id="KW-1185">Reference proteome</keyword>
<reference evidence="1 2" key="1">
    <citation type="journal article" date="2019" name="Genome Biol. Evol.">
        <title>Insights into the evolution of the New World diploid cottons (Gossypium, subgenus Houzingenia) based on genome sequencing.</title>
        <authorList>
            <person name="Grover C.E."/>
            <person name="Arick M.A. 2nd"/>
            <person name="Thrash A."/>
            <person name="Conover J.L."/>
            <person name="Sanders W.S."/>
            <person name="Peterson D.G."/>
            <person name="Frelichowski J.E."/>
            <person name="Scheffler J.A."/>
            <person name="Scheffler B.E."/>
            <person name="Wendel J.F."/>
        </authorList>
    </citation>
    <scope>NUCLEOTIDE SEQUENCE [LARGE SCALE GENOMIC DNA]</scope>
    <source>
        <strain evidence="1">8</strain>
        <tissue evidence="1">Leaf</tissue>
    </source>
</reference>
<comment type="caution">
    <text evidence="1">The sequence shown here is derived from an EMBL/GenBank/DDBJ whole genome shotgun (WGS) entry which is preliminary data.</text>
</comment>
<evidence type="ECO:0000313" key="2">
    <source>
        <dbReference type="Proteomes" id="UP000593568"/>
    </source>
</evidence>
<dbReference type="PANTHER" id="PTHR31286">
    <property type="entry name" value="GLYCINE-RICH CELL WALL STRUCTURAL PROTEIN 1.8-LIKE"/>
    <property type="match status" value="1"/>
</dbReference>
<dbReference type="InterPro" id="IPR040256">
    <property type="entry name" value="At4g02000-like"/>
</dbReference>
<gene>
    <name evidence="1" type="ORF">Gotri_004234</name>
</gene>
<dbReference type="PANTHER" id="PTHR31286:SF173">
    <property type="entry name" value="DUF4283 DOMAIN-CONTAINING PROTEIN"/>
    <property type="match status" value="1"/>
</dbReference>
<dbReference type="EMBL" id="JABEZW010000011">
    <property type="protein sequence ID" value="MBA0780094.1"/>
    <property type="molecule type" value="Genomic_DNA"/>
</dbReference>
<dbReference type="Proteomes" id="UP000593568">
    <property type="component" value="Unassembled WGS sequence"/>
</dbReference>
<evidence type="ECO:0008006" key="3">
    <source>
        <dbReference type="Google" id="ProtNLM"/>
    </source>
</evidence>
<accession>A0A7J9F584</accession>
<name>A0A7J9F584_9ROSI</name>
<organism evidence="1 2">
    <name type="scientific">Gossypium trilobum</name>
    <dbReference type="NCBI Taxonomy" id="34281"/>
    <lineage>
        <taxon>Eukaryota</taxon>
        <taxon>Viridiplantae</taxon>
        <taxon>Streptophyta</taxon>
        <taxon>Embryophyta</taxon>
        <taxon>Tracheophyta</taxon>
        <taxon>Spermatophyta</taxon>
        <taxon>Magnoliopsida</taxon>
        <taxon>eudicotyledons</taxon>
        <taxon>Gunneridae</taxon>
        <taxon>Pentapetalae</taxon>
        <taxon>rosids</taxon>
        <taxon>malvids</taxon>
        <taxon>Malvales</taxon>
        <taxon>Malvaceae</taxon>
        <taxon>Malvoideae</taxon>
        <taxon>Gossypium</taxon>
    </lineage>
</organism>
<dbReference type="AlphaFoldDB" id="A0A7J9F584"/>
<proteinExistence type="predicted"/>
<evidence type="ECO:0000313" key="1">
    <source>
        <dbReference type="EMBL" id="MBA0780094.1"/>
    </source>
</evidence>
<sequence length="278" mass="32561">MNLRYDKSNPQDAVTNLAGMSHLSENDWEEEDFDLDDRNLLRNTVDGMPTLDFSKRLYSLIEKSMSSTIELKLLGKRIGVNTLWSKVCSLWKPTKRFQLMDIENDYFLTKFESHYLTVQPWTTQFSLLQEFLENVVAWIHIPSLSGAFYKRSILRAIGELVGKVVKIVLQTDKGVRGQFARFVVQVNLRKPLISRVRVANRIHRVEYESLPMICFRCGTYGHMKENYTKVHNTESMEEESDTANENFLRMKQQPEISTQVRVEKEEYGEWMIVDRQSC</sequence>